<name>A0A9W9R7N2_9EURO</name>
<protein>
    <submittedName>
        <fullName evidence="2">RING finger protein</fullName>
    </submittedName>
</protein>
<evidence type="ECO:0000256" key="1">
    <source>
        <dbReference type="SAM" id="MobiDB-lite"/>
    </source>
</evidence>
<comment type="caution">
    <text evidence="2">The sequence shown here is derived from an EMBL/GenBank/DDBJ whole genome shotgun (WGS) entry which is preliminary data.</text>
</comment>
<sequence length="315" mass="35664">MSKVRQPLELSPNSILDWKKYDDWNKLPEHPRQNLYLNRHDFDRLAALEPHFEQLSPEQRSNYLRNATHELRTARTGRRRFTHRKPSTAQPSMALGDDGGPGISSHDKIEAGDILSIAPLAVNNQALHPASTDCAICKYDAEIPNLFMLSNADGSSIVDGSEDDSIRPVYNITPSRHKSHSSYLTPPMRYDTQCPPSPKAQRPVTDLLDISSFNIGSNAGDEVYFTTLTDPLYENKPSRSVVPRTSGPSHFPPSYQPSQNRPLPQYRPLSSNLLPGYRPVFYNPITEFPQARYELPQPPQAPRLRPKQLQYEPIQ</sequence>
<dbReference type="AlphaFoldDB" id="A0A9W9R7N2"/>
<reference evidence="2" key="1">
    <citation type="submission" date="2022-11" db="EMBL/GenBank/DDBJ databases">
        <authorList>
            <person name="Petersen C."/>
        </authorList>
    </citation>
    <scope>NUCLEOTIDE SEQUENCE</scope>
    <source>
        <strain evidence="2">IBT 29864</strain>
    </source>
</reference>
<feature type="region of interest" description="Disordered" evidence="1">
    <location>
        <begin position="292"/>
        <end position="315"/>
    </location>
</feature>
<evidence type="ECO:0000313" key="2">
    <source>
        <dbReference type="EMBL" id="KAJ5355101.1"/>
    </source>
</evidence>
<dbReference type="Proteomes" id="UP001147782">
    <property type="component" value="Unassembled WGS sequence"/>
</dbReference>
<gene>
    <name evidence="2" type="ORF">N7496_012313</name>
</gene>
<evidence type="ECO:0000313" key="3">
    <source>
        <dbReference type="Proteomes" id="UP001147782"/>
    </source>
</evidence>
<keyword evidence="3" id="KW-1185">Reference proteome</keyword>
<accession>A0A9W9R7N2</accession>
<dbReference type="RefSeq" id="XP_056549124.1">
    <property type="nucleotide sequence ID" value="XM_056705226.1"/>
</dbReference>
<reference evidence="2" key="2">
    <citation type="journal article" date="2023" name="IMA Fungus">
        <title>Comparative genomic study of the Penicillium genus elucidates a diverse pangenome and 15 lateral gene transfer events.</title>
        <authorList>
            <person name="Petersen C."/>
            <person name="Sorensen T."/>
            <person name="Nielsen M.R."/>
            <person name="Sondergaard T.E."/>
            <person name="Sorensen J.L."/>
            <person name="Fitzpatrick D.A."/>
            <person name="Frisvad J.C."/>
            <person name="Nielsen K.L."/>
        </authorList>
    </citation>
    <scope>NUCLEOTIDE SEQUENCE</scope>
    <source>
        <strain evidence="2">IBT 29864</strain>
    </source>
</reference>
<organism evidence="2 3">
    <name type="scientific">Penicillium cataractarum</name>
    <dbReference type="NCBI Taxonomy" id="2100454"/>
    <lineage>
        <taxon>Eukaryota</taxon>
        <taxon>Fungi</taxon>
        <taxon>Dikarya</taxon>
        <taxon>Ascomycota</taxon>
        <taxon>Pezizomycotina</taxon>
        <taxon>Eurotiomycetes</taxon>
        <taxon>Eurotiomycetidae</taxon>
        <taxon>Eurotiales</taxon>
        <taxon>Aspergillaceae</taxon>
        <taxon>Penicillium</taxon>
    </lineage>
</organism>
<proteinExistence type="predicted"/>
<dbReference type="GeneID" id="81444405"/>
<feature type="region of interest" description="Disordered" evidence="1">
    <location>
        <begin position="236"/>
        <end position="264"/>
    </location>
</feature>
<dbReference type="EMBL" id="JAPZBS010000010">
    <property type="protein sequence ID" value="KAJ5355101.1"/>
    <property type="molecule type" value="Genomic_DNA"/>
</dbReference>
<feature type="compositionally biased region" description="Basic residues" evidence="1">
    <location>
        <begin position="77"/>
        <end position="86"/>
    </location>
</feature>
<feature type="region of interest" description="Disordered" evidence="1">
    <location>
        <begin position="77"/>
        <end position="101"/>
    </location>
</feature>